<comment type="caution">
    <text evidence="1">The sequence shown here is derived from an EMBL/GenBank/DDBJ whole genome shotgun (WGS) entry which is preliminary data.</text>
</comment>
<proteinExistence type="predicted"/>
<evidence type="ECO:0000313" key="1">
    <source>
        <dbReference type="EMBL" id="PXF57953.1"/>
    </source>
</evidence>
<protein>
    <submittedName>
        <fullName evidence="1">CRISPR-associated protein Cas6</fullName>
    </submittedName>
</protein>
<dbReference type="Proteomes" id="UP000248329">
    <property type="component" value="Unassembled WGS sequence"/>
</dbReference>
<name>A0AC61KZD6_9EURY</name>
<accession>A0AC61KZD6</accession>
<gene>
    <name evidence="1" type="ORF">C4B59_14195</name>
</gene>
<organism evidence="1 2">
    <name type="scientific">Candidatus Methanogaster sp</name>
    <dbReference type="NCBI Taxonomy" id="3386292"/>
    <lineage>
        <taxon>Archaea</taxon>
        <taxon>Methanobacteriati</taxon>
        <taxon>Methanobacteriota</taxon>
        <taxon>Stenosarchaea group</taxon>
        <taxon>Methanomicrobia</taxon>
        <taxon>Methanosarcinales</taxon>
        <taxon>ANME-2 cluster</taxon>
        <taxon>Candidatus Methanogasteraceae</taxon>
        <taxon>Candidatus Methanogaster</taxon>
    </lineage>
</organism>
<dbReference type="EMBL" id="PQXF01000045">
    <property type="protein sequence ID" value="PXF57953.1"/>
    <property type="molecule type" value="Genomic_DNA"/>
</dbReference>
<sequence>MSTSIIAMQQMMLTVRPTIDFEVPNSTGYQLYSALLAVMRSSNPGASGRVHDSEIGAIAVSGLSGTFGRAAKRPVNKMLYSRRTYQFHIGITDPDEIEVFQSLIQPLILEGMDINLEAGALRIEEVTSSTLTFEELMVAVSRYDGEVVEFVFMSPACIQYGNSSVTEMFPHRTAVFNSLLSKWNHACPEELKMNVERDEFARYLAEKPDAKSYDTHSVMVNTAYDSKRGHSRPIFRQGFTGRCAYRFVRDAPQDVRNAVVALAMFAEYSGVGSSVGRGCGWVWAKMGAEVREVGR</sequence>
<evidence type="ECO:0000313" key="2">
    <source>
        <dbReference type="Proteomes" id="UP000248329"/>
    </source>
</evidence>
<reference evidence="1" key="1">
    <citation type="submission" date="2018-01" db="EMBL/GenBank/DDBJ databases">
        <authorList>
            <person name="Krukenberg V."/>
        </authorList>
    </citation>
    <scope>NUCLEOTIDE SEQUENCE</scope>
    <source>
        <strain evidence="1">E20ANME2</strain>
    </source>
</reference>